<name>A0A9X0R1I7_9PROT</name>
<dbReference type="RefSeq" id="WP_186772564.1">
    <property type="nucleotide sequence ID" value="NZ_JACOMF010000035.1"/>
</dbReference>
<keyword evidence="3" id="KW-1185">Reference proteome</keyword>
<gene>
    <name evidence="2" type="ORF">H7965_21110</name>
</gene>
<evidence type="ECO:0000313" key="2">
    <source>
        <dbReference type="EMBL" id="MBC4017806.1"/>
    </source>
</evidence>
<dbReference type="Proteomes" id="UP000600101">
    <property type="component" value="Unassembled WGS sequence"/>
</dbReference>
<evidence type="ECO:0000313" key="3">
    <source>
        <dbReference type="Proteomes" id="UP000600101"/>
    </source>
</evidence>
<keyword evidence="1" id="KW-0732">Signal</keyword>
<protein>
    <submittedName>
        <fullName evidence="2">Uncharacterized protein</fullName>
    </submittedName>
</protein>
<reference evidence="2" key="1">
    <citation type="submission" date="2020-08" db="EMBL/GenBank/DDBJ databases">
        <authorList>
            <person name="Hu Y."/>
            <person name="Nguyen S.V."/>
            <person name="Li F."/>
            <person name="Fanning S."/>
        </authorList>
    </citation>
    <scope>NUCLEOTIDE SEQUENCE</scope>
    <source>
        <strain evidence="2">SYSU D8009</strain>
    </source>
</reference>
<organism evidence="2 3">
    <name type="scientific">Siccirubricoccus deserti</name>
    <dbReference type="NCBI Taxonomy" id="2013562"/>
    <lineage>
        <taxon>Bacteria</taxon>
        <taxon>Pseudomonadati</taxon>
        <taxon>Pseudomonadota</taxon>
        <taxon>Alphaproteobacteria</taxon>
        <taxon>Acetobacterales</taxon>
        <taxon>Roseomonadaceae</taxon>
        <taxon>Siccirubricoccus</taxon>
    </lineage>
</organism>
<evidence type="ECO:0000256" key="1">
    <source>
        <dbReference type="SAM" id="SignalP"/>
    </source>
</evidence>
<dbReference type="EMBL" id="JACOMF010000035">
    <property type="protein sequence ID" value="MBC4017806.1"/>
    <property type="molecule type" value="Genomic_DNA"/>
</dbReference>
<feature type="chain" id="PRO_5040899881" evidence="1">
    <location>
        <begin position="21"/>
        <end position="117"/>
    </location>
</feature>
<dbReference type="AlphaFoldDB" id="A0A9X0R1I7"/>
<sequence length="117" mass="12402">MISRNLLVAAFALAAGTAFAQTAPAPMQPGQRMQTSAAIGERTVRQVMISEGGGGLTIVYDMAPGQPQSQRVLRLENVNGMLEVIYDTATPTMPLSSGGTPRLVQRGGGMYSVEYDR</sequence>
<accession>A0A9X0R1I7</accession>
<feature type="signal peptide" evidence="1">
    <location>
        <begin position="1"/>
        <end position="20"/>
    </location>
</feature>
<proteinExistence type="predicted"/>
<comment type="caution">
    <text evidence="2">The sequence shown here is derived from an EMBL/GenBank/DDBJ whole genome shotgun (WGS) entry which is preliminary data.</text>
</comment>